<name>X0WZX4_9ZZZZ</name>
<sequence length="51" mass="6076">MLFRVIRKEIVAHILSLRFAVTFMLFIVLVFASIYVAVNEYKRQSEEFHSI</sequence>
<keyword evidence="1" id="KW-1133">Transmembrane helix</keyword>
<comment type="caution">
    <text evidence="2">The sequence shown here is derived from an EMBL/GenBank/DDBJ whole genome shotgun (WGS) entry which is preliminary data.</text>
</comment>
<reference evidence="2" key="1">
    <citation type="journal article" date="2014" name="Front. Microbiol.">
        <title>High frequency of phylogenetically diverse reductive dehalogenase-homologous genes in deep subseafloor sedimentary metagenomes.</title>
        <authorList>
            <person name="Kawai M."/>
            <person name="Futagami T."/>
            <person name="Toyoda A."/>
            <person name="Takaki Y."/>
            <person name="Nishi S."/>
            <person name="Hori S."/>
            <person name="Arai W."/>
            <person name="Tsubouchi T."/>
            <person name="Morono Y."/>
            <person name="Uchiyama I."/>
            <person name="Ito T."/>
            <person name="Fujiyama A."/>
            <person name="Inagaki F."/>
            <person name="Takami H."/>
        </authorList>
    </citation>
    <scope>NUCLEOTIDE SEQUENCE</scope>
    <source>
        <strain evidence="2">Expedition CK06-06</strain>
    </source>
</reference>
<proteinExistence type="predicted"/>
<feature type="transmembrane region" description="Helical" evidence="1">
    <location>
        <begin position="12"/>
        <end position="38"/>
    </location>
</feature>
<keyword evidence="1" id="KW-0812">Transmembrane</keyword>
<dbReference type="AlphaFoldDB" id="X0WZX4"/>
<feature type="non-terminal residue" evidence="2">
    <location>
        <position position="51"/>
    </location>
</feature>
<keyword evidence="1" id="KW-0472">Membrane</keyword>
<organism evidence="2">
    <name type="scientific">marine sediment metagenome</name>
    <dbReference type="NCBI Taxonomy" id="412755"/>
    <lineage>
        <taxon>unclassified sequences</taxon>
        <taxon>metagenomes</taxon>
        <taxon>ecological metagenomes</taxon>
    </lineage>
</organism>
<evidence type="ECO:0000256" key="1">
    <source>
        <dbReference type="SAM" id="Phobius"/>
    </source>
</evidence>
<evidence type="ECO:0000313" key="2">
    <source>
        <dbReference type="EMBL" id="GAG36479.1"/>
    </source>
</evidence>
<accession>X0WZX4</accession>
<dbReference type="EMBL" id="BARS01044466">
    <property type="protein sequence ID" value="GAG36479.1"/>
    <property type="molecule type" value="Genomic_DNA"/>
</dbReference>
<gene>
    <name evidence="2" type="ORF">S01H1_67171</name>
</gene>
<protein>
    <submittedName>
        <fullName evidence="2">Uncharacterized protein</fullName>
    </submittedName>
</protein>